<evidence type="ECO:0000313" key="7">
    <source>
        <dbReference type="Proteomes" id="UP000321901"/>
    </source>
</evidence>
<dbReference type="InterPro" id="IPR036107">
    <property type="entry name" value="CsrA_sf"/>
</dbReference>
<protein>
    <recommendedName>
        <fullName evidence="5">Translational regulator CsrA</fullName>
    </recommendedName>
</protein>
<dbReference type="SUPFAM" id="SSF117130">
    <property type="entry name" value="CsrA-like"/>
    <property type="match status" value="1"/>
</dbReference>
<dbReference type="EMBL" id="BJYL01000016">
    <property type="protein sequence ID" value="GEN82997.1"/>
    <property type="molecule type" value="Genomic_DNA"/>
</dbReference>
<dbReference type="GO" id="GO:1902208">
    <property type="term" value="P:regulation of bacterial-type flagellum assembly"/>
    <property type="evidence" value="ECO:0007669"/>
    <property type="project" value="UniProtKB-UniRule"/>
</dbReference>
<evidence type="ECO:0000256" key="3">
    <source>
        <dbReference type="ARBA" id="ARBA00022845"/>
    </source>
</evidence>
<accession>A0A511Z6C0</accession>
<sequence length="74" mass="8286">MLVLSRKTNETIKIGDDIELRILEVKGDTIRIGIEAPKNVDILRGELVQSITETNTEAQTLDASLFSQLTMKEQ</sequence>
<organism evidence="6 7">
    <name type="scientific">Sporosarcina luteola</name>
    <dbReference type="NCBI Taxonomy" id="582850"/>
    <lineage>
        <taxon>Bacteria</taxon>
        <taxon>Bacillati</taxon>
        <taxon>Bacillota</taxon>
        <taxon>Bacilli</taxon>
        <taxon>Bacillales</taxon>
        <taxon>Caryophanaceae</taxon>
        <taxon>Sporosarcina</taxon>
    </lineage>
</organism>
<dbReference type="GO" id="GO:0006402">
    <property type="term" value="P:mRNA catabolic process"/>
    <property type="evidence" value="ECO:0007669"/>
    <property type="project" value="InterPro"/>
</dbReference>
<evidence type="ECO:0000256" key="2">
    <source>
        <dbReference type="ARBA" id="ARBA00022491"/>
    </source>
</evidence>
<keyword evidence="4 5" id="KW-0694">RNA-binding</keyword>
<keyword evidence="7" id="KW-1185">Reference proteome</keyword>
<comment type="caution">
    <text evidence="6">The sequence shown here is derived from an EMBL/GenBank/DDBJ whole genome shotgun (WGS) entry which is preliminary data.</text>
</comment>
<keyword evidence="2 5" id="KW-0678">Repressor</keyword>
<dbReference type="RefSeq" id="WP_147056497.1">
    <property type="nucleotide sequence ID" value="NZ_BJYL01000016.1"/>
</dbReference>
<dbReference type="InterPro" id="IPR003751">
    <property type="entry name" value="CsrA"/>
</dbReference>
<dbReference type="NCBIfam" id="TIGR00202">
    <property type="entry name" value="csrA"/>
    <property type="match status" value="1"/>
</dbReference>
<comment type="function">
    <text evidence="5">A translational regulator that binds mRNA to regulate translation initiation and/or mRNA stability. Usually binds in the 5'-UTR at or near the Shine-Dalgarno sequence preventing ribosome-binding, thus repressing translation. Its main target seems to be the major flagellin gene, while its function is anatagonized by FliW.</text>
</comment>
<dbReference type="Proteomes" id="UP000321901">
    <property type="component" value="Unassembled WGS sequence"/>
</dbReference>
<comment type="subunit">
    <text evidence="5">Homodimer; the beta-strands of each monomer intercalate to form a hydrophobic core, while the alpha-helices form wings that extend away from the core.</text>
</comment>
<dbReference type="PANTHER" id="PTHR34984:SF1">
    <property type="entry name" value="CARBON STORAGE REGULATOR"/>
    <property type="match status" value="1"/>
</dbReference>
<name>A0A511Z6C0_9BACL</name>
<dbReference type="GO" id="GO:0048027">
    <property type="term" value="F:mRNA 5'-UTR binding"/>
    <property type="evidence" value="ECO:0007669"/>
    <property type="project" value="UniProtKB-UniRule"/>
</dbReference>
<keyword evidence="1 5" id="KW-0963">Cytoplasm</keyword>
<dbReference type="GO" id="GO:0006109">
    <property type="term" value="P:regulation of carbohydrate metabolic process"/>
    <property type="evidence" value="ECO:0007669"/>
    <property type="project" value="InterPro"/>
</dbReference>
<proteinExistence type="inferred from homology"/>
<keyword evidence="3 5" id="KW-0810">Translation regulation</keyword>
<evidence type="ECO:0000256" key="4">
    <source>
        <dbReference type="ARBA" id="ARBA00022884"/>
    </source>
</evidence>
<evidence type="ECO:0000313" key="6">
    <source>
        <dbReference type="EMBL" id="GEN82997.1"/>
    </source>
</evidence>
<dbReference type="GO" id="GO:0044781">
    <property type="term" value="P:bacterial-type flagellum organization"/>
    <property type="evidence" value="ECO:0007669"/>
    <property type="project" value="UniProtKB-KW"/>
</dbReference>
<dbReference type="AlphaFoldDB" id="A0A511Z6C0"/>
<keyword evidence="5" id="KW-1005">Bacterial flagellum biogenesis</keyword>
<dbReference type="FunFam" id="2.60.40.4380:FF:000002">
    <property type="entry name" value="Translational regulator CsrA"/>
    <property type="match status" value="1"/>
</dbReference>
<dbReference type="GO" id="GO:0005829">
    <property type="term" value="C:cytosol"/>
    <property type="evidence" value="ECO:0007669"/>
    <property type="project" value="TreeGrafter"/>
</dbReference>
<dbReference type="PANTHER" id="PTHR34984">
    <property type="entry name" value="CARBON STORAGE REGULATOR"/>
    <property type="match status" value="1"/>
</dbReference>
<dbReference type="NCBIfam" id="NF002469">
    <property type="entry name" value="PRK01712.1"/>
    <property type="match status" value="1"/>
</dbReference>
<comment type="similarity">
    <text evidence="5">Belongs to the CsrA/RsmA family.</text>
</comment>
<evidence type="ECO:0000256" key="5">
    <source>
        <dbReference type="HAMAP-Rule" id="MF_00167"/>
    </source>
</evidence>
<comment type="subcellular location">
    <subcellularLocation>
        <location evidence="5">Cytoplasm</location>
    </subcellularLocation>
</comment>
<dbReference type="Gene3D" id="2.60.40.4380">
    <property type="entry name" value="Translational regulator CsrA"/>
    <property type="match status" value="1"/>
</dbReference>
<dbReference type="HAMAP" id="MF_00167">
    <property type="entry name" value="CsrA"/>
    <property type="match status" value="1"/>
</dbReference>
<reference evidence="6 7" key="1">
    <citation type="submission" date="2019-07" db="EMBL/GenBank/DDBJ databases">
        <title>Whole genome shotgun sequence of Sporosarcina luteola NBRC 105378.</title>
        <authorList>
            <person name="Hosoyama A."/>
            <person name="Uohara A."/>
            <person name="Ohji S."/>
            <person name="Ichikawa N."/>
        </authorList>
    </citation>
    <scope>NUCLEOTIDE SEQUENCE [LARGE SCALE GENOMIC DNA]</scope>
    <source>
        <strain evidence="6 7">NBRC 105378</strain>
    </source>
</reference>
<dbReference type="Pfam" id="PF02599">
    <property type="entry name" value="CsrA"/>
    <property type="match status" value="1"/>
</dbReference>
<dbReference type="OrthoDB" id="9809061at2"/>
<gene>
    <name evidence="5 6" type="primary">csrA</name>
    <name evidence="6" type="ORF">SLU01_13090</name>
</gene>
<dbReference type="GO" id="GO:0045947">
    <property type="term" value="P:negative regulation of translational initiation"/>
    <property type="evidence" value="ECO:0007669"/>
    <property type="project" value="UniProtKB-UniRule"/>
</dbReference>
<evidence type="ECO:0000256" key="1">
    <source>
        <dbReference type="ARBA" id="ARBA00022490"/>
    </source>
</evidence>